<proteinExistence type="predicted"/>
<protein>
    <submittedName>
        <fullName evidence="1">Uncharacterized protein</fullName>
    </submittedName>
</protein>
<dbReference type="RefSeq" id="WP_170839714.1">
    <property type="nucleotide sequence ID" value="NZ_FOCQ01000002.1"/>
</dbReference>
<name>A0A1H8BNV1_9BACL</name>
<gene>
    <name evidence="1" type="ORF">SAMN05444955_102286</name>
</gene>
<evidence type="ECO:0000313" key="1">
    <source>
        <dbReference type="EMBL" id="SEM84525.1"/>
    </source>
</evidence>
<evidence type="ECO:0000313" key="2">
    <source>
        <dbReference type="Proteomes" id="UP000199695"/>
    </source>
</evidence>
<reference evidence="1 2" key="1">
    <citation type="submission" date="2016-10" db="EMBL/GenBank/DDBJ databases">
        <authorList>
            <person name="de Groot N.N."/>
        </authorList>
    </citation>
    <scope>NUCLEOTIDE SEQUENCE [LARGE SCALE GENOMIC DNA]</scope>
    <source>
        <strain evidence="1 2">DSM 46701</strain>
    </source>
</reference>
<dbReference type="Proteomes" id="UP000199695">
    <property type="component" value="Unassembled WGS sequence"/>
</dbReference>
<dbReference type="AlphaFoldDB" id="A0A1H8BNV1"/>
<keyword evidence="2" id="KW-1185">Reference proteome</keyword>
<dbReference type="EMBL" id="FOCQ01000002">
    <property type="protein sequence ID" value="SEM84525.1"/>
    <property type="molecule type" value="Genomic_DNA"/>
</dbReference>
<accession>A0A1H8BNV1</accession>
<sequence length="58" mass="6677">MGKEFQPHVSELIDEAIRLLNHMSQSPNIQMAIEHLEIAKDKVNQNGPIESWGWLHNT</sequence>
<organism evidence="1 2">
    <name type="scientific">Lihuaxuella thermophila</name>
    <dbReference type="NCBI Taxonomy" id="1173111"/>
    <lineage>
        <taxon>Bacteria</taxon>
        <taxon>Bacillati</taxon>
        <taxon>Bacillota</taxon>
        <taxon>Bacilli</taxon>
        <taxon>Bacillales</taxon>
        <taxon>Thermoactinomycetaceae</taxon>
        <taxon>Lihuaxuella</taxon>
    </lineage>
</organism>